<keyword evidence="2" id="KW-1185">Reference proteome</keyword>
<reference evidence="3" key="1">
    <citation type="submission" date="2024-02" db="UniProtKB">
        <authorList>
            <consortium name="WormBaseParasite"/>
        </authorList>
    </citation>
    <scope>IDENTIFICATION</scope>
</reference>
<protein>
    <recommendedName>
        <fullName evidence="4">VWFA domain-containing protein</fullName>
    </recommendedName>
</protein>
<dbReference type="Proteomes" id="UP000887575">
    <property type="component" value="Unassembled WGS sequence"/>
</dbReference>
<evidence type="ECO:0000313" key="2">
    <source>
        <dbReference type="Proteomes" id="UP000887575"/>
    </source>
</evidence>
<accession>A0AAF3EGV2</accession>
<evidence type="ECO:0000256" key="1">
    <source>
        <dbReference type="SAM" id="SignalP"/>
    </source>
</evidence>
<keyword evidence="1" id="KW-0732">Signal</keyword>
<feature type="chain" id="PRO_5042253195" description="VWFA domain-containing protein" evidence="1">
    <location>
        <begin position="20"/>
        <end position="338"/>
    </location>
</feature>
<evidence type="ECO:0000313" key="3">
    <source>
        <dbReference type="WBParaSite" id="MBELARI_LOCUS13187"/>
    </source>
</evidence>
<dbReference type="WBParaSite" id="MBELARI_LOCUS13187">
    <property type="protein sequence ID" value="MBELARI_LOCUS13187"/>
    <property type="gene ID" value="MBELARI_LOCUS13187"/>
</dbReference>
<organism evidence="2 3">
    <name type="scientific">Mesorhabditis belari</name>
    <dbReference type="NCBI Taxonomy" id="2138241"/>
    <lineage>
        <taxon>Eukaryota</taxon>
        <taxon>Metazoa</taxon>
        <taxon>Ecdysozoa</taxon>
        <taxon>Nematoda</taxon>
        <taxon>Chromadorea</taxon>
        <taxon>Rhabditida</taxon>
        <taxon>Rhabditina</taxon>
        <taxon>Rhabditomorpha</taxon>
        <taxon>Rhabditoidea</taxon>
        <taxon>Rhabditidae</taxon>
        <taxon>Mesorhabditinae</taxon>
        <taxon>Mesorhabditis</taxon>
    </lineage>
</organism>
<evidence type="ECO:0008006" key="4">
    <source>
        <dbReference type="Google" id="ProtNLM"/>
    </source>
</evidence>
<proteinExistence type="predicted"/>
<feature type="signal peptide" evidence="1">
    <location>
        <begin position="1"/>
        <end position="19"/>
    </location>
</feature>
<dbReference type="AlphaFoldDB" id="A0AAF3EGV2"/>
<name>A0AAF3EGV2_9BILA</name>
<sequence length="338" mass="36789">MLTFSLFIFFFFLNKPTNAVDICPVLFVIDGSDYYPTFRSEIIAISSTASIAYQSSSTRFEANFWMYGSGNDGAIPSTFMESANDFKDHLQELQSAGGKESVAGATSQLNSWSTRDALIVIYTARTIAIHLNDGIDTSPISAYPSPAMADYNGLVSLMFSACKNLTSPVTTPTPQCRAYFAFDGSDAGKAFGNQQKEAAIAAGRKIYSSMDFYPNAWMYTDQSTDKDLPYAIITNQDLFESTVNSMQFTGGSDTVVDAVKRMNDPRLYSWPLMVLFTGSDQSSIDKASSIYIRRNFTIGVGLSGQTMSSISALSATFANLPDALLSLCQNPPPYPGSL</sequence>